<reference evidence="1 2" key="1">
    <citation type="submission" date="2019-01" db="EMBL/GenBank/DDBJ databases">
        <authorList>
            <person name="Sayadi A."/>
        </authorList>
    </citation>
    <scope>NUCLEOTIDE SEQUENCE [LARGE SCALE GENOMIC DNA]</scope>
</reference>
<dbReference type="EMBL" id="CAACVG010011928">
    <property type="protein sequence ID" value="VEN59181.1"/>
    <property type="molecule type" value="Genomic_DNA"/>
</dbReference>
<proteinExistence type="predicted"/>
<gene>
    <name evidence="1" type="ORF">CALMAC_LOCUS17307</name>
</gene>
<name>A0A653DG58_CALMS</name>
<evidence type="ECO:0000313" key="2">
    <source>
        <dbReference type="Proteomes" id="UP000410492"/>
    </source>
</evidence>
<keyword evidence="2" id="KW-1185">Reference proteome</keyword>
<dbReference type="OrthoDB" id="10261598at2759"/>
<accession>A0A653DG58</accession>
<protein>
    <submittedName>
        <fullName evidence="1">Uncharacterized protein</fullName>
    </submittedName>
</protein>
<feature type="non-terminal residue" evidence="1">
    <location>
        <position position="1"/>
    </location>
</feature>
<sequence>KATIAQITGACKTLAGNEYIARHNSAAKVIHQALATTNRNPNYNYIPTPALKNNRCNLY</sequence>
<dbReference type="AlphaFoldDB" id="A0A653DG58"/>
<dbReference type="Proteomes" id="UP000410492">
    <property type="component" value="Unassembled WGS sequence"/>
</dbReference>
<organism evidence="1 2">
    <name type="scientific">Callosobruchus maculatus</name>
    <name type="common">Southern cowpea weevil</name>
    <name type="synonym">Pulse bruchid</name>
    <dbReference type="NCBI Taxonomy" id="64391"/>
    <lineage>
        <taxon>Eukaryota</taxon>
        <taxon>Metazoa</taxon>
        <taxon>Ecdysozoa</taxon>
        <taxon>Arthropoda</taxon>
        <taxon>Hexapoda</taxon>
        <taxon>Insecta</taxon>
        <taxon>Pterygota</taxon>
        <taxon>Neoptera</taxon>
        <taxon>Endopterygota</taxon>
        <taxon>Coleoptera</taxon>
        <taxon>Polyphaga</taxon>
        <taxon>Cucujiformia</taxon>
        <taxon>Chrysomeloidea</taxon>
        <taxon>Chrysomelidae</taxon>
        <taxon>Bruchinae</taxon>
        <taxon>Bruchini</taxon>
        <taxon>Callosobruchus</taxon>
    </lineage>
</organism>
<evidence type="ECO:0000313" key="1">
    <source>
        <dbReference type="EMBL" id="VEN59181.1"/>
    </source>
</evidence>